<comment type="function">
    <text evidence="1 5">NHase catalyzes the hydration of various nitrile compounds to the corresponding amides.</text>
</comment>
<dbReference type="GO" id="GO:0018822">
    <property type="term" value="F:nitrile hydratase activity"/>
    <property type="evidence" value="ECO:0007669"/>
    <property type="project" value="UniProtKB-EC"/>
</dbReference>
<keyword evidence="3 5" id="KW-0456">Lyase</keyword>
<dbReference type="InterPro" id="IPR042262">
    <property type="entry name" value="CN_hydtase_beta_C"/>
</dbReference>
<comment type="catalytic activity">
    <reaction evidence="4 5">
        <text>an aliphatic primary amide = an aliphatic nitrile + H2O</text>
        <dbReference type="Rhea" id="RHEA:12673"/>
        <dbReference type="ChEBI" id="CHEBI:15377"/>
        <dbReference type="ChEBI" id="CHEBI:65285"/>
        <dbReference type="ChEBI" id="CHEBI:80291"/>
        <dbReference type="EC" id="4.2.1.84"/>
    </reaction>
</comment>
<dbReference type="InterPro" id="IPR003168">
    <property type="entry name" value="Nitrile_hydratase_bsu"/>
</dbReference>
<dbReference type="EC" id="4.2.1.84" evidence="5"/>
<dbReference type="InterPro" id="IPR024690">
    <property type="entry name" value="CN_hydtase_beta_dom_C"/>
</dbReference>
<keyword evidence="9" id="KW-1185">Reference proteome</keyword>
<dbReference type="Proteomes" id="UP000295673">
    <property type="component" value="Unassembled WGS sequence"/>
</dbReference>
<organism evidence="8 9">
    <name type="scientific">Shimia isoporae</name>
    <dbReference type="NCBI Taxonomy" id="647720"/>
    <lineage>
        <taxon>Bacteria</taxon>
        <taxon>Pseudomonadati</taxon>
        <taxon>Pseudomonadota</taxon>
        <taxon>Alphaproteobacteria</taxon>
        <taxon>Rhodobacterales</taxon>
        <taxon>Roseobacteraceae</taxon>
    </lineage>
</organism>
<accession>A0A4R1NLM6</accession>
<dbReference type="Pfam" id="PF02211">
    <property type="entry name" value="NHase_beta_C"/>
    <property type="match status" value="1"/>
</dbReference>
<sequence>MSRIHDMGGRFGTGAIDPEDNATFAKEWHERALALNLACGALGQWNIDASRHARECLSSADYAGFSYYEKWLGGLTDSLVAKGVVTIAELDAGRGNGTSPLSEKALRADKVAATLAAGSPYTREAAAPRFAVGDKVRARRPARNATVVGGHTRLPAYAAGAVGEVVLSHGAHVFPDSNAHGLGEAPEPLYAVRFEARELWGSEAEAGDEMVLDMWQSYLEPA</sequence>
<feature type="domain" description="Nitrile hydratase beta subunit-like N-terminal" evidence="7">
    <location>
        <begin position="1"/>
        <end position="104"/>
    </location>
</feature>
<gene>
    <name evidence="8" type="ORF">BXY66_1057</name>
</gene>
<dbReference type="AlphaFoldDB" id="A0A4R1NLM6"/>
<evidence type="ECO:0000259" key="7">
    <source>
        <dbReference type="Pfam" id="PF21006"/>
    </source>
</evidence>
<dbReference type="InterPro" id="IPR008990">
    <property type="entry name" value="Elect_transpt_acc-like_dom_sf"/>
</dbReference>
<dbReference type="InterPro" id="IPR049054">
    <property type="entry name" value="CN_hydtase_beta-like_N"/>
</dbReference>
<dbReference type="Gene3D" id="1.10.472.20">
    <property type="entry name" value="Nitrile hydratase, beta subunit"/>
    <property type="match status" value="1"/>
</dbReference>
<evidence type="ECO:0000256" key="5">
    <source>
        <dbReference type="PIRNR" id="PIRNR001427"/>
    </source>
</evidence>
<name>A0A4R1NLM6_9RHOB</name>
<dbReference type="Pfam" id="PF21006">
    <property type="entry name" value="NHase_beta_N"/>
    <property type="match status" value="1"/>
</dbReference>
<dbReference type="RefSeq" id="WP_132859093.1">
    <property type="nucleotide sequence ID" value="NZ_SMGR01000001.1"/>
</dbReference>
<dbReference type="NCBIfam" id="TIGR03888">
    <property type="entry name" value="nitrile_beta"/>
    <property type="match status" value="1"/>
</dbReference>
<proteinExistence type="inferred from homology"/>
<comment type="similarity">
    <text evidence="2 5">Belongs to the nitrile hydratase subunit beta family.</text>
</comment>
<reference evidence="8 9" key="1">
    <citation type="submission" date="2019-03" db="EMBL/GenBank/DDBJ databases">
        <title>Genomic Encyclopedia of Archaeal and Bacterial Type Strains, Phase II (KMG-II): from individual species to whole genera.</title>
        <authorList>
            <person name="Goeker M."/>
        </authorList>
    </citation>
    <scope>NUCLEOTIDE SEQUENCE [LARGE SCALE GENOMIC DNA]</scope>
    <source>
        <strain evidence="8 9">DSM 26433</strain>
    </source>
</reference>
<evidence type="ECO:0000256" key="3">
    <source>
        <dbReference type="ARBA" id="ARBA00023239"/>
    </source>
</evidence>
<evidence type="ECO:0000313" key="9">
    <source>
        <dbReference type="Proteomes" id="UP000295673"/>
    </source>
</evidence>
<dbReference type="GO" id="GO:0046914">
    <property type="term" value="F:transition metal ion binding"/>
    <property type="evidence" value="ECO:0007669"/>
    <property type="project" value="InterPro"/>
</dbReference>
<dbReference type="SUPFAM" id="SSF50090">
    <property type="entry name" value="Electron transport accessory proteins"/>
    <property type="match status" value="1"/>
</dbReference>
<feature type="domain" description="Nitrile hydratase beta subunit" evidence="6">
    <location>
        <begin position="124"/>
        <end position="221"/>
    </location>
</feature>
<evidence type="ECO:0000256" key="4">
    <source>
        <dbReference type="ARBA" id="ARBA00044877"/>
    </source>
</evidence>
<evidence type="ECO:0000256" key="1">
    <source>
        <dbReference type="ARBA" id="ARBA00004042"/>
    </source>
</evidence>
<comment type="caution">
    <text evidence="8">The sequence shown here is derived from an EMBL/GenBank/DDBJ whole genome shotgun (WGS) entry which is preliminary data.</text>
</comment>
<dbReference type="PIRSF" id="PIRSF001427">
    <property type="entry name" value="NHase_beta"/>
    <property type="match status" value="1"/>
</dbReference>
<evidence type="ECO:0000259" key="6">
    <source>
        <dbReference type="Pfam" id="PF02211"/>
    </source>
</evidence>
<dbReference type="OrthoDB" id="3478924at2"/>
<dbReference type="Gene3D" id="2.30.30.50">
    <property type="match status" value="1"/>
</dbReference>
<protein>
    <recommendedName>
        <fullName evidence="5">Nitrile hydratase subunit beta</fullName>
        <shortName evidence="5">NHase</shortName>
        <ecNumber evidence="5">4.2.1.84</ecNumber>
    </recommendedName>
</protein>
<evidence type="ECO:0000256" key="2">
    <source>
        <dbReference type="ARBA" id="ARBA00009098"/>
    </source>
</evidence>
<dbReference type="EMBL" id="SMGR01000001">
    <property type="protein sequence ID" value="TCL09015.1"/>
    <property type="molecule type" value="Genomic_DNA"/>
</dbReference>
<evidence type="ECO:0000313" key="8">
    <source>
        <dbReference type="EMBL" id="TCL09015.1"/>
    </source>
</evidence>